<organism evidence="7 8">
    <name type="scientific">Intestinibacter bartlettii</name>
    <dbReference type="NCBI Taxonomy" id="261299"/>
    <lineage>
        <taxon>Bacteria</taxon>
        <taxon>Bacillati</taxon>
        <taxon>Bacillota</taxon>
        <taxon>Clostridia</taxon>
        <taxon>Peptostreptococcales</taxon>
        <taxon>Peptostreptococcaceae</taxon>
        <taxon>Intestinibacter</taxon>
    </lineage>
</organism>
<evidence type="ECO:0000313" key="8">
    <source>
        <dbReference type="Proteomes" id="UP001196301"/>
    </source>
</evidence>
<dbReference type="Pfam" id="PF00872">
    <property type="entry name" value="Transposase_mut"/>
    <property type="match status" value="1"/>
</dbReference>
<evidence type="ECO:0000256" key="1">
    <source>
        <dbReference type="ARBA" id="ARBA00002190"/>
    </source>
</evidence>
<evidence type="ECO:0000256" key="3">
    <source>
        <dbReference type="ARBA" id="ARBA00022578"/>
    </source>
</evidence>
<keyword evidence="6" id="KW-0814">Transposable element</keyword>
<dbReference type="PANTHER" id="PTHR33217:SF8">
    <property type="entry name" value="MUTATOR FAMILY TRANSPOSASE"/>
    <property type="match status" value="1"/>
</dbReference>
<dbReference type="PANTHER" id="PTHR33217">
    <property type="entry name" value="TRANSPOSASE FOR INSERTION SEQUENCE ELEMENT IS1081"/>
    <property type="match status" value="1"/>
</dbReference>
<accession>A0ABS6DWJ4</accession>
<protein>
    <recommendedName>
        <fullName evidence="6">Mutator family transposase</fullName>
    </recommendedName>
</protein>
<dbReference type="PROSITE" id="PS01007">
    <property type="entry name" value="TRANSPOSASE_MUTATOR"/>
    <property type="match status" value="1"/>
</dbReference>
<dbReference type="Proteomes" id="UP001196301">
    <property type="component" value="Unassembled WGS sequence"/>
</dbReference>
<evidence type="ECO:0000256" key="6">
    <source>
        <dbReference type="RuleBase" id="RU365089"/>
    </source>
</evidence>
<evidence type="ECO:0000256" key="4">
    <source>
        <dbReference type="ARBA" id="ARBA00023125"/>
    </source>
</evidence>
<evidence type="ECO:0000256" key="5">
    <source>
        <dbReference type="ARBA" id="ARBA00023172"/>
    </source>
</evidence>
<keyword evidence="5 6" id="KW-0233">DNA recombination</keyword>
<proteinExistence type="inferred from homology"/>
<comment type="function">
    <text evidence="1 6">Required for the transposition of the insertion element.</text>
</comment>
<evidence type="ECO:0000313" key="7">
    <source>
        <dbReference type="EMBL" id="MBU5335939.1"/>
    </source>
</evidence>
<dbReference type="InterPro" id="IPR001207">
    <property type="entry name" value="Transposase_mutator"/>
</dbReference>
<dbReference type="EMBL" id="JAHLOQ010000011">
    <property type="protein sequence ID" value="MBU5335939.1"/>
    <property type="molecule type" value="Genomic_DNA"/>
</dbReference>
<sequence>VNKDGFKDILGIWIGGSETSKFWYSILTDLKNRGVKDVLIFSVDGLPGFKEAISASYPESVIQRCIIHQLRNTFKYVSYKDSKELMNDFKLIYKAINEAEALSALDIVEEKWSKKYPTAIRIWRDNWDVISPFFSFPQEIRTIMYTTNIIEGVNRQFRKVTKTKSTFPSDESLLKMLYLASQNIMKKWTMRYRDWDSIYNQLSIYFDNRI</sequence>
<gene>
    <name evidence="7" type="ORF">KQI20_05760</name>
</gene>
<dbReference type="RefSeq" id="WP_216569071.1">
    <property type="nucleotide sequence ID" value="NZ_JAHLOQ010000011.1"/>
</dbReference>
<name>A0ABS6DWJ4_9FIRM</name>
<comment type="caution">
    <text evidence="7">The sequence shown here is derived from an EMBL/GenBank/DDBJ whole genome shotgun (WGS) entry which is preliminary data.</text>
</comment>
<evidence type="ECO:0000256" key="2">
    <source>
        <dbReference type="ARBA" id="ARBA00010961"/>
    </source>
</evidence>
<keyword evidence="4 6" id="KW-0238">DNA-binding</keyword>
<keyword evidence="8" id="KW-1185">Reference proteome</keyword>
<reference evidence="7 8" key="1">
    <citation type="submission" date="2021-06" db="EMBL/GenBank/DDBJ databases">
        <authorList>
            <person name="Sun Q."/>
            <person name="Li D."/>
        </authorList>
    </citation>
    <scope>NUCLEOTIDE SEQUENCE [LARGE SCALE GENOMIC DNA]</scope>
    <source>
        <strain evidence="7 8">N19</strain>
    </source>
</reference>
<feature type="non-terminal residue" evidence="7">
    <location>
        <position position="1"/>
    </location>
</feature>
<comment type="similarity">
    <text evidence="2 6">Belongs to the transposase mutator family.</text>
</comment>
<keyword evidence="3 6" id="KW-0815">Transposition</keyword>
<dbReference type="NCBIfam" id="NF033543">
    <property type="entry name" value="transpos_IS256"/>
    <property type="match status" value="1"/>
</dbReference>